<organism evidence="1 2">
    <name type="scientific">candidate division WWE3 bacterium CG_4_10_14_0_2_um_filter_41_14</name>
    <dbReference type="NCBI Taxonomy" id="1975072"/>
    <lineage>
        <taxon>Bacteria</taxon>
        <taxon>Katanobacteria</taxon>
    </lineage>
</organism>
<proteinExistence type="predicted"/>
<sequence>MCFLIDQKGTVVTELEFRSLDNKDLACVACDFFAATGTQATTDVWVISVEEGKGFQYYLRYPGTDPRDLELCRRVESEQLAVALAHAYHILRGDHGPVNYYAQYLDNLLYSRSTVTEFDYWVNSFFARVVRMLSQGNPSELLLAIARSINEDSFSGARALCWQTDKLERFRDDLYILLWWGIKDHPWAALMRMQRQRALLK</sequence>
<dbReference type="EMBL" id="PFNL01000122">
    <property type="protein sequence ID" value="PIZ45804.1"/>
    <property type="molecule type" value="Genomic_DNA"/>
</dbReference>
<protein>
    <submittedName>
        <fullName evidence="1">Uncharacterized protein</fullName>
    </submittedName>
</protein>
<name>A0A2M7THN4_UNCKA</name>
<dbReference type="Proteomes" id="UP000228920">
    <property type="component" value="Unassembled WGS sequence"/>
</dbReference>
<accession>A0A2M7THN4</accession>
<reference evidence="2" key="1">
    <citation type="submission" date="2017-09" db="EMBL/GenBank/DDBJ databases">
        <title>Depth-based differentiation of microbial function through sediment-hosted aquifers and enrichment of novel symbionts in the deep terrestrial subsurface.</title>
        <authorList>
            <person name="Probst A.J."/>
            <person name="Ladd B."/>
            <person name="Jarett J.K."/>
            <person name="Geller-Mcgrath D.E."/>
            <person name="Sieber C.M.K."/>
            <person name="Emerson J.B."/>
            <person name="Anantharaman K."/>
            <person name="Thomas B.C."/>
            <person name="Malmstrom R."/>
            <person name="Stieglmeier M."/>
            <person name="Klingl A."/>
            <person name="Woyke T."/>
            <person name="Ryan C.M."/>
            <person name="Banfield J.F."/>
        </authorList>
    </citation>
    <scope>NUCLEOTIDE SEQUENCE [LARGE SCALE GENOMIC DNA]</scope>
</reference>
<evidence type="ECO:0000313" key="2">
    <source>
        <dbReference type="Proteomes" id="UP000228920"/>
    </source>
</evidence>
<evidence type="ECO:0000313" key="1">
    <source>
        <dbReference type="EMBL" id="PIZ45804.1"/>
    </source>
</evidence>
<dbReference type="AlphaFoldDB" id="A0A2M7THN4"/>
<comment type="caution">
    <text evidence="1">The sequence shown here is derived from an EMBL/GenBank/DDBJ whole genome shotgun (WGS) entry which is preliminary data.</text>
</comment>
<gene>
    <name evidence="1" type="ORF">COY32_04605</name>
</gene>